<dbReference type="Proteomes" id="UP000033648">
    <property type="component" value="Unassembled WGS sequence"/>
</dbReference>
<dbReference type="PATRIC" id="fig|1684.4.peg.1514"/>
<dbReference type="AlphaFoldDB" id="A0A0F4KRK9"/>
<dbReference type="Pfam" id="PF00633">
    <property type="entry name" value="HHH"/>
    <property type="match status" value="1"/>
</dbReference>
<proteinExistence type="inferred from homology"/>
<name>A0A0F4KRK9_9BIFI</name>
<dbReference type="GO" id="GO:0019104">
    <property type="term" value="F:DNA N-glycosylase activity"/>
    <property type="evidence" value="ECO:0007669"/>
    <property type="project" value="UniProtKB-UniRule"/>
</dbReference>
<evidence type="ECO:0000313" key="14">
    <source>
        <dbReference type="Proteomes" id="UP000033648"/>
    </source>
</evidence>
<keyword evidence="5 10" id="KW-0378">Hydrolase</keyword>
<evidence type="ECO:0000256" key="11">
    <source>
        <dbReference type="SAM" id="MobiDB-lite"/>
    </source>
</evidence>
<dbReference type="PIRSF" id="PIRSF001435">
    <property type="entry name" value="Nth"/>
    <property type="match status" value="1"/>
</dbReference>
<sequence length="238" mass="26756">MTDASSNRKHRQGRESKARRLTRMHEEYRILCQVFPEAVCALHFRNPFELLVATVLSAQTTDKRVNSVTPELFERYPDPAAMAQAQPAELEAIIHPVGFYHAKARHLLGLSLMLTEDYGGQVPQTMEELTSLPGVGRKTANVVLGNAFNIPGFPVDTHVTRVTGRLRWRTDWRSTHPDPVKIEHEICDCFPPEDWTNLSHRLILHGRATCHARKPDCLHCPLAETCPSAELLAGPASR</sequence>
<dbReference type="GO" id="GO:0046872">
    <property type="term" value="F:metal ion binding"/>
    <property type="evidence" value="ECO:0007669"/>
    <property type="project" value="UniProtKB-KW"/>
</dbReference>
<dbReference type="EMBL" id="JWME01000013">
    <property type="protein sequence ID" value="KJY49312.1"/>
    <property type="molecule type" value="Genomic_DNA"/>
</dbReference>
<evidence type="ECO:0000313" key="13">
    <source>
        <dbReference type="EMBL" id="KJY49312.1"/>
    </source>
</evidence>
<dbReference type="SMART" id="SM00525">
    <property type="entry name" value="FES"/>
    <property type="match status" value="1"/>
</dbReference>
<reference evidence="13 14" key="1">
    <citation type="submission" date="2014-12" db="EMBL/GenBank/DDBJ databases">
        <title>Comparative genomics of the lactic acid bacteria isolated from the honey bee gut.</title>
        <authorList>
            <person name="Ellegaard K.M."/>
            <person name="Tamarit D."/>
            <person name="Javelind E."/>
            <person name="Olofsson T."/>
            <person name="Andersson S.G."/>
            <person name="Vasquez A."/>
        </authorList>
    </citation>
    <scope>NUCLEOTIDE SEQUENCE [LARGE SCALE GENOMIC DNA]</scope>
    <source>
        <strain evidence="13 14">Bin2</strain>
    </source>
</reference>
<dbReference type="GO" id="GO:0051539">
    <property type="term" value="F:4 iron, 4 sulfur cluster binding"/>
    <property type="evidence" value="ECO:0007669"/>
    <property type="project" value="UniProtKB-UniRule"/>
</dbReference>
<keyword evidence="9 10" id="KW-0326">Glycosidase</keyword>
<protein>
    <recommendedName>
        <fullName evidence="10">Endonuclease III</fullName>
        <ecNumber evidence="10">4.2.99.18</ecNumber>
    </recommendedName>
    <alternativeName>
        <fullName evidence="10">DNA-(apurinic or apyrimidinic site) lyase</fullName>
    </alternativeName>
</protein>
<evidence type="ECO:0000259" key="12">
    <source>
        <dbReference type="SMART" id="SM00478"/>
    </source>
</evidence>
<evidence type="ECO:0000256" key="1">
    <source>
        <dbReference type="ARBA" id="ARBA00008343"/>
    </source>
</evidence>
<keyword evidence="4 10" id="KW-0227">DNA damage</keyword>
<dbReference type="InterPro" id="IPR011257">
    <property type="entry name" value="DNA_glycosylase"/>
</dbReference>
<feature type="binding site" evidence="10">
    <location>
        <position position="226"/>
    </location>
    <ligand>
        <name>[4Fe-4S] cluster</name>
        <dbReference type="ChEBI" id="CHEBI:49883"/>
    </ligand>
</feature>
<dbReference type="GO" id="GO:0140078">
    <property type="term" value="F:class I DNA-(apurinic or apyrimidinic site) endonuclease activity"/>
    <property type="evidence" value="ECO:0007669"/>
    <property type="project" value="UniProtKB-EC"/>
</dbReference>
<keyword evidence="3 10" id="KW-0479">Metal-binding</keyword>
<dbReference type="InterPro" id="IPR000445">
    <property type="entry name" value="HhH_motif"/>
</dbReference>
<feature type="region of interest" description="Disordered" evidence="11">
    <location>
        <begin position="1"/>
        <end position="20"/>
    </location>
</feature>
<organism evidence="13 14">
    <name type="scientific">Bifidobacterium asteroides</name>
    <dbReference type="NCBI Taxonomy" id="1684"/>
    <lineage>
        <taxon>Bacteria</taxon>
        <taxon>Bacillati</taxon>
        <taxon>Actinomycetota</taxon>
        <taxon>Actinomycetes</taxon>
        <taxon>Bifidobacteriales</taxon>
        <taxon>Bifidobacteriaceae</taxon>
        <taxon>Bifidobacterium</taxon>
    </lineage>
</organism>
<dbReference type="Pfam" id="PF00730">
    <property type="entry name" value="HhH-GPD"/>
    <property type="match status" value="1"/>
</dbReference>
<evidence type="ECO:0000256" key="6">
    <source>
        <dbReference type="ARBA" id="ARBA00023004"/>
    </source>
</evidence>
<evidence type="ECO:0000256" key="5">
    <source>
        <dbReference type="ARBA" id="ARBA00022801"/>
    </source>
</evidence>
<dbReference type="GO" id="GO:0003677">
    <property type="term" value="F:DNA binding"/>
    <property type="evidence" value="ECO:0007669"/>
    <property type="project" value="UniProtKB-UniRule"/>
</dbReference>
<dbReference type="InterPro" id="IPR004036">
    <property type="entry name" value="Endonuclease-III-like_CS2"/>
</dbReference>
<dbReference type="GO" id="GO:0006285">
    <property type="term" value="P:base-excision repair, AP site formation"/>
    <property type="evidence" value="ECO:0007669"/>
    <property type="project" value="TreeGrafter"/>
</dbReference>
<dbReference type="SUPFAM" id="SSF48150">
    <property type="entry name" value="DNA-glycosylase"/>
    <property type="match status" value="1"/>
</dbReference>
<dbReference type="InterPro" id="IPR003651">
    <property type="entry name" value="Endonuclease3_FeS-loop_motif"/>
</dbReference>
<keyword evidence="13" id="KW-0540">Nuclease</keyword>
<evidence type="ECO:0000256" key="4">
    <source>
        <dbReference type="ARBA" id="ARBA00022763"/>
    </source>
</evidence>
<dbReference type="CDD" id="cd00056">
    <property type="entry name" value="ENDO3c"/>
    <property type="match status" value="1"/>
</dbReference>
<feature type="domain" description="HhH-GPD" evidence="12">
    <location>
        <begin position="56"/>
        <end position="208"/>
    </location>
</feature>
<keyword evidence="6 10" id="KW-0408">Iron</keyword>
<dbReference type="SMART" id="SM00478">
    <property type="entry name" value="ENDO3c"/>
    <property type="match status" value="1"/>
</dbReference>
<keyword evidence="13" id="KW-0255">Endonuclease</keyword>
<dbReference type="PROSITE" id="PS01155">
    <property type="entry name" value="ENDONUCLEASE_III_2"/>
    <property type="match status" value="1"/>
</dbReference>
<comment type="caution">
    <text evidence="13">The sequence shown here is derived from an EMBL/GenBank/DDBJ whole genome shotgun (WGS) entry which is preliminary data.</text>
</comment>
<evidence type="ECO:0000256" key="7">
    <source>
        <dbReference type="ARBA" id="ARBA00023014"/>
    </source>
</evidence>
<keyword evidence="7 10" id="KW-0411">Iron-sulfur</keyword>
<dbReference type="PANTHER" id="PTHR10359">
    <property type="entry name" value="A/G-SPECIFIC ADENINE GLYCOSYLASE/ENDONUCLEASE III"/>
    <property type="match status" value="1"/>
</dbReference>
<evidence type="ECO:0000256" key="10">
    <source>
        <dbReference type="HAMAP-Rule" id="MF_00942"/>
    </source>
</evidence>
<feature type="binding site" evidence="10">
    <location>
        <position position="210"/>
    </location>
    <ligand>
        <name>[4Fe-4S] cluster</name>
        <dbReference type="ChEBI" id="CHEBI:49883"/>
    </ligand>
</feature>
<keyword evidence="10" id="KW-0456">Lyase</keyword>
<dbReference type="NCBIfam" id="TIGR01083">
    <property type="entry name" value="nth"/>
    <property type="match status" value="1"/>
</dbReference>
<dbReference type="PANTHER" id="PTHR10359:SF18">
    <property type="entry name" value="ENDONUCLEASE III"/>
    <property type="match status" value="1"/>
</dbReference>
<dbReference type="EC" id="4.2.99.18" evidence="10"/>
<dbReference type="HAMAP" id="MF_00942">
    <property type="entry name" value="Nth"/>
    <property type="match status" value="1"/>
</dbReference>
<keyword evidence="10" id="KW-0238">DNA-binding</keyword>
<dbReference type="FunFam" id="1.10.340.30:FF:000001">
    <property type="entry name" value="Endonuclease III"/>
    <property type="match status" value="1"/>
</dbReference>
<dbReference type="InterPro" id="IPR003265">
    <property type="entry name" value="HhH-GPD_domain"/>
</dbReference>
<comment type="function">
    <text evidence="10">DNA repair enzyme that has both DNA N-glycosylase activity and AP-lyase activity. The DNA N-glycosylase activity releases various damaged pyrimidines from DNA by cleaving the N-glycosidic bond, leaving an AP (apurinic/apyrimidinic) site. The AP-lyase activity cleaves the phosphodiester bond 3' to the AP site by a beta-elimination, leaving a 3'-terminal unsaturated sugar and a product with a terminal 5'-phosphate.</text>
</comment>
<evidence type="ECO:0000256" key="2">
    <source>
        <dbReference type="ARBA" id="ARBA00022485"/>
    </source>
</evidence>
<evidence type="ECO:0000256" key="9">
    <source>
        <dbReference type="ARBA" id="ARBA00023295"/>
    </source>
</evidence>
<evidence type="ECO:0000256" key="3">
    <source>
        <dbReference type="ARBA" id="ARBA00022723"/>
    </source>
</evidence>
<dbReference type="InterPro" id="IPR023170">
    <property type="entry name" value="HhH_base_excis_C"/>
</dbReference>
<keyword evidence="8 10" id="KW-0234">DNA repair</keyword>
<comment type="similarity">
    <text evidence="1 10">Belongs to the Nth/MutY family.</text>
</comment>
<evidence type="ECO:0000256" key="8">
    <source>
        <dbReference type="ARBA" id="ARBA00023204"/>
    </source>
</evidence>
<comment type="catalytic activity">
    <reaction evidence="10">
        <text>2'-deoxyribonucleotide-(2'-deoxyribose 5'-phosphate)-2'-deoxyribonucleotide-DNA = a 3'-end 2'-deoxyribonucleotide-(2,3-dehydro-2,3-deoxyribose 5'-phosphate)-DNA + a 5'-end 5'-phospho-2'-deoxyribonucleoside-DNA + H(+)</text>
        <dbReference type="Rhea" id="RHEA:66592"/>
        <dbReference type="Rhea" id="RHEA-COMP:13180"/>
        <dbReference type="Rhea" id="RHEA-COMP:16897"/>
        <dbReference type="Rhea" id="RHEA-COMP:17067"/>
        <dbReference type="ChEBI" id="CHEBI:15378"/>
        <dbReference type="ChEBI" id="CHEBI:136412"/>
        <dbReference type="ChEBI" id="CHEBI:157695"/>
        <dbReference type="ChEBI" id="CHEBI:167181"/>
        <dbReference type="EC" id="4.2.99.18"/>
    </reaction>
</comment>
<dbReference type="Gene3D" id="1.10.340.30">
    <property type="entry name" value="Hypothetical protein, domain 2"/>
    <property type="match status" value="1"/>
</dbReference>
<comment type="cofactor">
    <cofactor evidence="10">
        <name>[4Fe-4S] cluster</name>
        <dbReference type="ChEBI" id="CHEBI:49883"/>
    </cofactor>
    <text evidence="10">Binds 1 [4Fe-4S] cluster.</text>
</comment>
<keyword evidence="2 10" id="KW-0004">4Fe-4S</keyword>
<accession>A0A0F4KRK9</accession>
<dbReference type="Gene3D" id="1.10.1670.10">
    <property type="entry name" value="Helix-hairpin-Helix base-excision DNA repair enzymes (C-terminal)"/>
    <property type="match status" value="1"/>
</dbReference>
<dbReference type="InterPro" id="IPR005759">
    <property type="entry name" value="Nth"/>
</dbReference>
<feature type="binding site" evidence="10">
    <location>
        <position position="217"/>
    </location>
    <ligand>
        <name>[4Fe-4S] cluster</name>
        <dbReference type="ChEBI" id="CHEBI:49883"/>
    </ligand>
</feature>
<gene>
    <name evidence="10" type="primary">nth</name>
    <name evidence="13" type="ORF">JF69_14080</name>
</gene>
<feature type="binding site" evidence="10">
    <location>
        <position position="220"/>
    </location>
    <ligand>
        <name>[4Fe-4S] cluster</name>
        <dbReference type="ChEBI" id="CHEBI:49883"/>
    </ligand>
</feature>